<gene>
    <name evidence="1" type="ORF">MJO28_010826</name>
</gene>
<dbReference type="EMBL" id="CM045874">
    <property type="protein sequence ID" value="KAI7945131.1"/>
    <property type="molecule type" value="Genomic_DNA"/>
</dbReference>
<keyword evidence="2" id="KW-1185">Reference proteome</keyword>
<feature type="non-terminal residue" evidence="1">
    <location>
        <position position="126"/>
    </location>
</feature>
<name>A0ACC0E644_9BASI</name>
<comment type="caution">
    <text evidence="1">The sequence shown here is derived from an EMBL/GenBank/DDBJ whole genome shotgun (WGS) entry which is preliminary data.</text>
</comment>
<reference evidence="2" key="2">
    <citation type="journal article" date="2018" name="Mol. Plant Microbe Interact.">
        <title>Genome sequence resources for the wheat stripe rust pathogen (Puccinia striiformis f. sp. tritici) and the barley stripe rust pathogen (Puccinia striiformis f. sp. hordei).</title>
        <authorList>
            <person name="Xia C."/>
            <person name="Wang M."/>
            <person name="Yin C."/>
            <person name="Cornejo O.E."/>
            <person name="Hulbert S.H."/>
            <person name="Chen X."/>
        </authorList>
    </citation>
    <scope>NUCLEOTIDE SEQUENCE [LARGE SCALE GENOMIC DNA]</scope>
    <source>
        <strain evidence="2">93-210</strain>
    </source>
</reference>
<reference evidence="2" key="1">
    <citation type="journal article" date="2018" name="BMC Genomics">
        <title>Genomic insights into host adaptation between the wheat stripe rust pathogen (Puccinia striiformis f. sp. tritici) and the barley stripe rust pathogen (Puccinia striiformis f. sp. hordei).</title>
        <authorList>
            <person name="Xia C."/>
            <person name="Wang M."/>
            <person name="Yin C."/>
            <person name="Cornejo O.E."/>
            <person name="Hulbert S.H."/>
            <person name="Chen X."/>
        </authorList>
    </citation>
    <scope>NUCLEOTIDE SEQUENCE [LARGE SCALE GENOMIC DNA]</scope>
    <source>
        <strain evidence="2">93-210</strain>
    </source>
</reference>
<evidence type="ECO:0000313" key="1">
    <source>
        <dbReference type="EMBL" id="KAI7945131.1"/>
    </source>
</evidence>
<proteinExistence type="predicted"/>
<dbReference type="Proteomes" id="UP001060170">
    <property type="component" value="Chromosome 10"/>
</dbReference>
<protein>
    <submittedName>
        <fullName evidence="1">Uncharacterized protein</fullName>
    </submittedName>
</protein>
<sequence>MLHDHWPCLQHWEGDHRQGVRYPAINDIALWDGIEESSEQQQGIPRIVGAINGTHIPIAIPPGEEWKGYINRKSWASTVFQCILGRGHWISKQHQYLAAIPLCGNPEDEWFNYIQSSTRIVVEQAF</sequence>
<reference evidence="1 2" key="3">
    <citation type="journal article" date="2022" name="Microbiol. Spectr.">
        <title>Folding features and dynamics of 3D genome architecture in plant fungal pathogens.</title>
        <authorList>
            <person name="Xia C."/>
        </authorList>
    </citation>
    <scope>NUCLEOTIDE SEQUENCE [LARGE SCALE GENOMIC DNA]</scope>
    <source>
        <strain evidence="1 2">93-210</strain>
    </source>
</reference>
<accession>A0ACC0E644</accession>
<evidence type="ECO:0000313" key="2">
    <source>
        <dbReference type="Proteomes" id="UP001060170"/>
    </source>
</evidence>
<organism evidence="1 2">
    <name type="scientific">Puccinia striiformis f. sp. tritici</name>
    <dbReference type="NCBI Taxonomy" id="168172"/>
    <lineage>
        <taxon>Eukaryota</taxon>
        <taxon>Fungi</taxon>
        <taxon>Dikarya</taxon>
        <taxon>Basidiomycota</taxon>
        <taxon>Pucciniomycotina</taxon>
        <taxon>Pucciniomycetes</taxon>
        <taxon>Pucciniales</taxon>
        <taxon>Pucciniaceae</taxon>
        <taxon>Puccinia</taxon>
    </lineage>
</organism>